<dbReference type="InterPro" id="IPR036823">
    <property type="entry name" value="Ribosomal_uS7_dom_sf"/>
</dbReference>
<dbReference type="NCBIfam" id="TIGR01029">
    <property type="entry name" value="rpsG_bact"/>
    <property type="match status" value="1"/>
</dbReference>
<accession>A0A1F4U5R0</accession>
<dbReference type="Proteomes" id="UP000179242">
    <property type="component" value="Unassembled WGS sequence"/>
</dbReference>
<dbReference type="PANTHER" id="PTHR11205">
    <property type="entry name" value="RIBOSOMAL PROTEIN S7"/>
    <property type="match status" value="1"/>
</dbReference>
<organism evidence="9 10">
    <name type="scientific">candidate division WOR-1 bacterium RIFOXYC2_FULL_46_14</name>
    <dbReference type="NCBI Taxonomy" id="1802587"/>
    <lineage>
        <taxon>Bacteria</taxon>
        <taxon>Bacillati</taxon>
        <taxon>Saganbacteria</taxon>
    </lineage>
</organism>
<dbReference type="HAMAP" id="MF_00480_B">
    <property type="entry name" value="Ribosomal_uS7_B"/>
    <property type="match status" value="1"/>
</dbReference>
<evidence type="ECO:0000313" key="9">
    <source>
        <dbReference type="EMBL" id="OGC40294.1"/>
    </source>
</evidence>
<keyword evidence="3 7" id="KW-0699">rRNA-binding</keyword>
<dbReference type="FunFam" id="1.10.455.10:FF:000001">
    <property type="entry name" value="30S ribosomal protein S7"/>
    <property type="match status" value="1"/>
</dbReference>
<keyword evidence="6 7" id="KW-0687">Ribonucleoprotein</keyword>
<dbReference type="GO" id="GO:0006412">
    <property type="term" value="P:translation"/>
    <property type="evidence" value="ECO:0007669"/>
    <property type="project" value="UniProtKB-UniRule"/>
</dbReference>
<dbReference type="EMBL" id="MEUJ01000004">
    <property type="protein sequence ID" value="OGC40294.1"/>
    <property type="molecule type" value="Genomic_DNA"/>
</dbReference>
<evidence type="ECO:0000259" key="8">
    <source>
        <dbReference type="Pfam" id="PF00177"/>
    </source>
</evidence>
<comment type="similarity">
    <text evidence="1 7">Belongs to the universal ribosomal protein uS7 family.</text>
</comment>
<dbReference type="AlphaFoldDB" id="A0A1F4U5R0"/>
<reference evidence="9 10" key="1">
    <citation type="journal article" date="2016" name="Nat. Commun.">
        <title>Thousands of microbial genomes shed light on interconnected biogeochemical processes in an aquifer system.</title>
        <authorList>
            <person name="Anantharaman K."/>
            <person name="Brown C.T."/>
            <person name="Hug L.A."/>
            <person name="Sharon I."/>
            <person name="Castelle C.J."/>
            <person name="Probst A.J."/>
            <person name="Thomas B.C."/>
            <person name="Singh A."/>
            <person name="Wilkins M.J."/>
            <person name="Karaoz U."/>
            <person name="Brodie E.L."/>
            <person name="Williams K.H."/>
            <person name="Hubbard S.S."/>
            <person name="Banfield J.F."/>
        </authorList>
    </citation>
    <scope>NUCLEOTIDE SEQUENCE [LARGE SCALE GENOMIC DNA]</scope>
</reference>
<name>A0A1F4U5R0_UNCSA</name>
<keyword evidence="2 7" id="KW-0820">tRNA-binding</keyword>
<evidence type="ECO:0000256" key="2">
    <source>
        <dbReference type="ARBA" id="ARBA00022555"/>
    </source>
</evidence>
<dbReference type="GO" id="GO:0000049">
    <property type="term" value="F:tRNA binding"/>
    <property type="evidence" value="ECO:0007669"/>
    <property type="project" value="UniProtKB-UniRule"/>
</dbReference>
<dbReference type="SUPFAM" id="SSF47973">
    <property type="entry name" value="Ribosomal protein S7"/>
    <property type="match status" value="1"/>
</dbReference>
<dbReference type="CDD" id="cd14869">
    <property type="entry name" value="uS7_Bacteria"/>
    <property type="match status" value="1"/>
</dbReference>
<dbReference type="Gene3D" id="1.10.455.10">
    <property type="entry name" value="Ribosomal protein S7 domain"/>
    <property type="match status" value="1"/>
</dbReference>
<sequence>MPRGRSIIKRKIPKDAVYGSELLQKFINKLMWGGQKSKAEKIVYGSLLEAAAKIKKEPLQIFEQALKNTTPYMEVKARRVGGATYQVPIEVPKYRGVLLAMSWLRDAARKRPGKGMIDRLSQELIDACNNAGGAAKSRETMHKTAEANKAFAHFRW</sequence>
<comment type="subunit">
    <text evidence="7">Part of the 30S ribosomal subunit. Contacts proteins S9 and S11.</text>
</comment>
<evidence type="ECO:0000256" key="4">
    <source>
        <dbReference type="ARBA" id="ARBA00022884"/>
    </source>
</evidence>
<dbReference type="PIRSF" id="PIRSF002122">
    <property type="entry name" value="RPS7p_RPS7a_RPS5e_RPS7o"/>
    <property type="match status" value="1"/>
</dbReference>
<dbReference type="InterPro" id="IPR000235">
    <property type="entry name" value="Ribosomal_uS7"/>
</dbReference>
<evidence type="ECO:0000256" key="5">
    <source>
        <dbReference type="ARBA" id="ARBA00022980"/>
    </source>
</evidence>
<dbReference type="GO" id="GO:0019843">
    <property type="term" value="F:rRNA binding"/>
    <property type="evidence" value="ECO:0007669"/>
    <property type="project" value="UniProtKB-UniRule"/>
</dbReference>
<evidence type="ECO:0000256" key="1">
    <source>
        <dbReference type="ARBA" id="ARBA00007151"/>
    </source>
</evidence>
<keyword evidence="5 7" id="KW-0689">Ribosomal protein</keyword>
<dbReference type="InterPro" id="IPR023798">
    <property type="entry name" value="Ribosomal_uS7_dom"/>
</dbReference>
<dbReference type="Pfam" id="PF00177">
    <property type="entry name" value="Ribosomal_S7"/>
    <property type="match status" value="1"/>
</dbReference>
<protein>
    <recommendedName>
        <fullName evidence="7">Small ribosomal subunit protein uS7</fullName>
    </recommendedName>
</protein>
<proteinExistence type="inferred from homology"/>
<dbReference type="InterPro" id="IPR005717">
    <property type="entry name" value="Ribosomal_uS7_bac/org-type"/>
</dbReference>
<evidence type="ECO:0000256" key="6">
    <source>
        <dbReference type="ARBA" id="ARBA00023274"/>
    </source>
</evidence>
<comment type="function">
    <text evidence="7">One of the primary rRNA binding proteins, it binds directly to 16S rRNA where it nucleates assembly of the head domain of the 30S subunit. Is located at the subunit interface close to the decoding center, probably blocks exit of the E-site tRNA.</text>
</comment>
<keyword evidence="4 7" id="KW-0694">RNA-binding</keyword>
<evidence type="ECO:0000256" key="7">
    <source>
        <dbReference type="HAMAP-Rule" id="MF_00480"/>
    </source>
</evidence>
<comment type="caution">
    <text evidence="9">The sequence shown here is derived from an EMBL/GenBank/DDBJ whole genome shotgun (WGS) entry which is preliminary data.</text>
</comment>
<evidence type="ECO:0000313" key="10">
    <source>
        <dbReference type="Proteomes" id="UP000179242"/>
    </source>
</evidence>
<evidence type="ECO:0000256" key="3">
    <source>
        <dbReference type="ARBA" id="ARBA00022730"/>
    </source>
</evidence>
<feature type="domain" description="Small ribosomal subunit protein uS7" evidence="8">
    <location>
        <begin position="3"/>
        <end position="149"/>
    </location>
</feature>
<dbReference type="GO" id="GO:0003735">
    <property type="term" value="F:structural constituent of ribosome"/>
    <property type="evidence" value="ECO:0007669"/>
    <property type="project" value="InterPro"/>
</dbReference>
<dbReference type="GO" id="GO:0015935">
    <property type="term" value="C:small ribosomal subunit"/>
    <property type="evidence" value="ECO:0007669"/>
    <property type="project" value="InterPro"/>
</dbReference>
<gene>
    <name evidence="7" type="primary">rpsG</name>
    <name evidence="9" type="ORF">A2438_03340</name>
</gene>